<name>A0ABD5NLR6_9EURY</name>
<feature type="compositionally biased region" description="Acidic residues" evidence="1">
    <location>
        <begin position="20"/>
        <end position="39"/>
    </location>
</feature>
<evidence type="ECO:0000313" key="2">
    <source>
        <dbReference type="EMBL" id="MFC3957993.1"/>
    </source>
</evidence>
<dbReference type="GeneID" id="73903375"/>
<protein>
    <submittedName>
        <fullName evidence="2">Uncharacterized protein</fullName>
    </submittedName>
</protein>
<keyword evidence="3" id="KW-1185">Reference proteome</keyword>
<organism evidence="2 3">
    <name type="scientific">Halovivax cerinus</name>
    <dbReference type="NCBI Taxonomy" id="1487865"/>
    <lineage>
        <taxon>Archaea</taxon>
        <taxon>Methanobacteriati</taxon>
        <taxon>Methanobacteriota</taxon>
        <taxon>Stenosarchaea group</taxon>
        <taxon>Halobacteria</taxon>
        <taxon>Halobacteriales</taxon>
        <taxon>Natrialbaceae</taxon>
        <taxon>Halovivax</taxon>
    </lineage>
</organism>
<proteinExistence type="predicted"/>
<comment type="caution">
    <text evidence="2">The sequence shown here is derived from an EMBL/GenBank/DDBJ whole genome shotgun (WGS) entry which is preliminary data.</text>
</comment>
<dbReference type="AlphaFoldDB" id="A0ABD5NLR6"/>
<accession>A0ABD5NLR6</accession>
<dbReference type="Proteomes" id="UP001595846">
    <property type="component" value="Unassembled WGS sequence"/>
</dbReference>
<reference evidence="2 3" key="1">
    <citation type="journal article" date="2019" name="Int. J. Syst. Evol. Microbiol.">
        <title>The Global Catalogue of Microorganisms (GCM) 10K type strain sequencing project: providing services to taxonomists for standard genome sequencing and annotation.</title>
        <authorList>
            <consortium name="The Broad Institute Genomics Platform"/>
            <consortium name="The Broad Institute Genome Sequencing Center for Infectious Disease"/>
            <person name="Wu L."/>
            <person name="Ma J."/>
        </authorList>
    </citation>
    <scope>NUCLEOTIDE SEQUENCE [LARGE SCALE GENOMIC DNA]</scope>
    <source>
        <strain evidence="2 3">IBRC-M 10256</strain>
    </source>
</reference>
<evidence type="ECO:0000256" key="1">
    <source>
        <dbReference type="SAM" id="MobiDB-lite"/>
    </source>
</evidence>
<dbReference type="RefSeq" id="WP_256530681.1">
    <property type="nucleotide sequence ID" value="NZ_CP101824.1"/>
</dbReference>
<gene>
    <name evidence="2" type="ORF">ACFOUR_06355</name>
</gene>
<evidence type="ECO:0000313" key="3">
    <source>
        <dbReference type="Proteomes" id="UP001595846"/>
    </source>
</evidence>
<sequence length="51" mass="5820">MAEDDTDRRDELEAERTAEIEDELERIDRDPDEVNDGDDALGGQSALRRDT</sequence>
<feature type="compositionally biased region" description="Basic and acidic residues" evidence="1">
    <location>
        <begin position="1"/>
        <end position="19"/>
    </location>
</feature>
<dbReference type="EMBL" id="JBHSAQ010000002">
    <property type="protein sequence ID" value="MFC3957993.1"/>
    <property type="molecule type" value="Genomic_DNA"/>
</dbReference>
<feature type="region of interest" description="Disordered" evidence="1">
    <location>
        <begin position="1"/>
        <end position="51"/>
    </location>
</feature>